<name>A0A0J8CBJ7_STRVR</name>
<dbReference type="Gene3D" id="3.20.20.70">
    <property type="entry name" value="Aldolase class I"/>
    <property type="match status" value="1"/>
</dbReference>
<evidence type="ECO:0000256" key="3">
    <source>
        <dbReference type="ARBA" id="ARBA00011048"/>
    </source>
</evidence>
<feature type="domain" description="NADH:flavin oxidoreductase/NADH oxidase N-terminal" evidence="10">
    <location>
        <begin position="7"/>
        <end position="346"/>
    </location>
</feature>
<comment type="similarity">
    <text evidence="3">In the N-terminal section; belongs to the NADH:flavin oxidoreductase/NADH oxidase family.</text>
</comment>
<dbReference type="GO" id="GO:0016491">
    <property type="term" value="F:oxidoreductase activity"/>
    <property type="evidence" value="ECO:0007669"/>
    <property type="project" value="UniProtKB-KW"/>
</dbReference>
<dbReference type="Pfam" id="PF00724">
    <property type="entry name" value="Oxidored_FMN"/>
    <property type="match status" value="1"/>
</dbReference>
<reference evidence="12 13" key="1">
    <citation type="submission" date="2015-06" db="EMBL/GenBank/DDBJ databases">
        <authorList>
            <person name="Ju K.-S."/>
            <person name="Doroghazi J.R."/>
            <person name="Metcalf W.W."/>
        </authorList>
    </citation>
    <scope>NUCLEOTIDE SEQUENCE [LARGE SCALE GENOMIC DNA]</scope>
    <source>
        <strain evidence="12 13">NRRL 3414</strain>
    </source>
</reference>
<dbReference type="InterPro" id="IPR051793">
    <property type="entry name" value="NADH:flavin_oxidoreductase"/>
</dbReference>
<evidence type="ECO:0000256" key="1">
    <source>
        <dbReference type="ARBA" id="ARBA00001917"/>
    </source>
</evidence>
<dbReference type="InterPro" id="IPR001155">
    <property type="entry name" value="OxRdtase_FMN_N"/>
</dbReference>
<dbReference type="Gene3D" id="3.40.50.720">
    <property type="entry name" value="NAD(P)-binding Rossmann-like Domain"/>
    <property type="match status" value="1"/>
</dbReference>
<dbReference type="PRINTS" id="PR00411">
    <property type="entry name" value="PNDRDTASEI"/>
</dbReference>
<dbReference type="GO" id="GO:0010181">
    <property type="term" value="F:FMN binding"/>
    <property type="evidence" value="ECO:0007669"/>
    <property type="project" value="InterPro"/>
</dbReference>
<keyword evidence="7" id="KW-0560">Oxidoreductase</keyword>
<dbReference type="EMBL" id="LFNT01000009">
    <property type="protein sequence ID" value="KMS75220.1"/>
    <property type="molecule type" value="Genomic_DNA"/>
</dbReference>
<evidence type="ECO:0000256" key="4">
    <source>
        <dbReference type="ARBA" id="ARBA00022630"/>
    </source>
</evidence>
<comment type="cofactor">
    <cofactor evidence="1">
        <name>FMN</name>
        <dbReference type="ChEBI" id="CHEBI:58210"/>
    </cofactor>
</comment>
<comment type="caution">
    <text evidence="12">The sequence shown here is derived from an EMBL/GenBank/DDBJ whole genome shotgun (WGS) entry which is preliminary data.</text>
</comment>
<keyword evidence="5" id="KW-0288">FMN</keyword>
<dbReference type="GO" id="GO:0051536">
    <property type="term" value="F:iron-sulfur cluster binding"/>
    <property type="evidence" value="ECO:0007669"/>
    <property type="project" value="UniProtKB-KW"/>
</dbReference>
<dbReference type="InterPro" id="IPR023753">
    <property type="entry name" value="FAD/NAD-binding_dom"/>
</dbReference>
<feature type="domain" description="FAD/NAD(P)-binding" evidence="11">
    <location>
        <begin position="393"/>
        <end position="624"/>
    </location>
</feature>
<dbReference type="OrthoDB" id="3169239at2"/>
<evidence type="ECO:0000256" key="6">
    <source>
        <dbReference type="ARBA" id="ARBA00022723"/>
    </source>
</evidence>
<organism evidence="12 13">
    <name type="scientific">Streptomyces viridochromogenes</name>
    <dbReference type="NCBI Taxonomy" id="1938"/>
    <lineage>
        <taxon>Bacteria</taxon>
        <taxon>Bacillati</taxon>
        <taxon>Actinomycetota</taxon>
        <taxon>Actinomycetes</taxon>
        <taxon>Kitasatosporales</taxon>
        <taxon>Streptomycetaceae</taxon>
        <taxon>Streptomyces</taxon>
    </lineage>
</organism>
<dbReference type="PANTHER" id="PTHR42917:SF2">
    <property type="entry name" value="2,4-DIENOYL-COA REDUCTASE [(2E)-ENOYL-COA-PRODUCING]"/>
    <property type="match status" value="1"/>
</dbReference>
<keyword evidence="9" id="KW-0411">Iron-sulfur</keyword>
<evidence type="ECO:0000256" key="8">
    <source>
        <dbReference type="ARBA" id="ARBA00023004"/>
    </source>
</evidence>
<dbReference type="PATRIC" id="fig|1938.3.peg.2264"/>
<evidence type="ECO:0000256" key="9">
    <source>
        <dbReference type="ARBA" id="ARBA00023014"/>
    </source>
</evidence>
<accession>A0A0J8CBJ7</accession>
<evidence type="ECO:0000256" key="2">
    <source>
        <dbReference type="ARBA" id="ARBA00001966"/>
    </source>
</evidence>
<protein>
    <recommendedName>
        <fullName evidence="14">NADH:flavin oxidoreductase</fullName>
    </recommendedName>
</protein>
<evidence type="ECO:0000313" key="12">
    <source>
        <dbReference type="EMBL" id="KMS75220.1"/>
    </source>
</evidence>
<dbReference type="InterPro" id="IPR036188">
    <property type="entry name" value="FAD/NAD-bd_sf"/>
</dbReference>
<dbReference type="GO" id="GO:0046872">
    <property type="term" value="F:metal ion binding"/>
    <property type="evidence" value="ECO:0007669"/>
    <property type="project" value="UniProtKB-KW"/>
</dbReference>
<keyword evidence="8" id="KW-0408">Iron</keyword>
<proteinExistence type="inferred from homology"/>
<evidence type="ECO:0000259" key="11">
    <source>
        <dbReference type="Pfam" id="PF07992"/>
    </source>
</evidence>
<evidence type="ECO:0000259" key="10">
    <source>
        <dbReference type="Pfam" id="PF00724"/>
    </source>
</evidence>
<keyword evidence="6" id="KW-0479">Metal-binding</keyword>
<dbReference type="Proteomes" id="UP000037432">
    <property type="component" value="Unassembled WGS sequence"/>
</dbReference>
<evidence type="ECO:0000256" key="5">
    <source>
        <dbReference type="ARBA" id="ARBA00022643"/>
    </source>
</evidence>
<dbReference type="RefSeq" id="WP_048581010.1">
    <property type="nucleotide sequence ID" value="NZ_LFNT01000009.1"/>
</dbReference>
<dbReference type="PANTHER" id="PTHR42917">
    <property type="entry name" value="2,4-DIENOYL-COA REDUCTASE"/>
    <property type="match status" value="1"/>
</dbReference>
<dbReference type="AlphaFoldDB" id="A0A0J8CBJ7"/>
<gene>
    <name evidence="12" type="ORF">ACM01_11325</name>
</gene>
<dbReference type="InterPro" id="IPR013785">
    <property type="entry name" value="Aldolase_TIM"/>
</dbReference>
<dbReference type="PRINTS" id="PR00368">
    <property type="entry name" value="FADPNR"/>
</dbReference>
<evidence type="ECO:0000256" key="7">
    <source>
        <dbReference type="ARBA" id="ARBA00023002"/>
    </source>
</evidence>
<dbReference type="Pfam" id="PF07992">
    <property type="entry name" value="Pyr_redox_2"/>
    <property type="match status" value="1"/>
</dbReference>
<dbReference type="SUPFAM" id="SSF51905">
    <property type="entry name" value="FAD/NAD(P)-binding domain"/>
    <property type="match status" value="1"/>
</dbReference>
<keyword evidence="4" id="KW-0285">Flavoprotein</keyword>
<dbReference type="SUPFAM" id="SSF51395">
    <property type="entry name" value="FMN-linked oxidoreductases"/>
    <property type="match status" value="1"/>
</dbReference>
<dbReference type="Gene3D" id="3.50.50.60">
    <property type="entry name" value="FAD/NAD(P)-binding domain"/>
    <property type="match status" value="1"/>
</dbReference>
<evidence type="ECO:0008006" key="14">
    <source>
        <dbReference type="Google" id="ProtNLM"/>
    </source>
</evidence>
<evidence type="ECO:0000313" key="13">
    <source>
        <dbReference type="Proteomes" id="UP000037432"/>
    </source>
</evidence>
<sequence length="657" mass="71679">MTDFPNLFNPIQVGPCTLKNRIMNTGHAAHFQLGDGTPTDAYAYYVRERAKGGAGVIVTGHTVPVYDGDASLSLATYSDATMDAFSKMAQGCHEFDVPLIAQLGHRGRRLMDHAGFLRRDIVAPSPVPTPDYSVPLFMPHELSTGEVEGIVESFGAAAHRMRRCDFDGIELAIGMDYLFANFLHPHGNRRDDKYGGNDLRERMTFLNEVLEVTREGIGKDRILGVRLYDDGVDYSISLPDHVELAKILEAEQLVDYISIWQAITSVPRSGRAHWPSHYFETGAFIHLSAAMKDAGIKLPIIGAGRQDSPAFADQSIADGKLDIVGMAKTLIADPHFPNKAREGRTDDIRTCIACTQSCVGHVDKGLGVGCIYNPVTGREQAWGELEPVDEPKRVVIVGAGPAGMEAARTAAMRGHHVVLFERDQRMGGQVNLVMTTPRRGNFEEVILWFERQLPKLGVDVRLGVEADAKTVLAESPDVILVATGSTPFVPEVTGADLPHVRTAREVLADHTVAGTNVLVFDVGGRAEGATTADYLAAKRHNVRFVTGMETVAPEMPSPARHHLLEVLMNSPRVELQTHTSIHEIEEGSITTFNVVTWEPDSIEGIDTVVVAAGGIADDLLYRQLAKQHPDVQAIGDCFQPRDIEIAIVHGHQAGREI</sequence>
<comment type="cofactor">
    <cofactor evidence="2">
        <name>[4Fe-4S] cluster</name>
        <dbReference type="ChEBI" id="CHEBI:49883"/>
    </cofactor>
</comment>